<dbReference type="EMBL" id="CAUOFW020010468">
    <property type="protein sequence ID" value="CAK9188435.1"/>
    <property type="molecule type" value="Genomic_DNA"/>
</dbReference>
<protein>
    <submittedName>
        <fullName evidence="1">Uncharacterized protein</fullName>
    </submittedName>
</protein>
<keyword evidence="2" id="KW-1185">Reference proteome</keyword>
<gene>
    <name evidence="1" type="ORF">ILEXP_LOCUS59119</name>
</gene>
<sequence length="108" mass="11643">MGFTTGIRRQLALQPCTCTGQRLSKLRLIVEDVLLSILMDIGLGGPSFVDAELVAIPTCACDVIPIVEEKLYSTLLHNSKFTEASSQKTPRTEAPPVWALSLSQNGVA</sequence>
<evidence type="ECO:0000313" key="1">
    <source>
        <dbReference type="EMBL" id="CAK9188435.1"/>
    </source>
</evidence>
<proteinExistence type="predicted"/>
<reference evidence="1 2" key="1">
    <citation type="submission" date="2024-02" db="EMBL/GenBank/DDBJ databases">
        <authorList>
            <person name="Vignale AGUSTIN F."/>
            <person name="Sosa J E."/>
            <person name="Modenutti C."/>
        </authorList>
    </citation>
    <scope>NUCLEOTIDE SEQUENCE [LARGE SCALE GENOMIC DNA]</scope>
</reference>
<dbReference type="AlphaFoldDB" id="A0ABC8V537"/>
<evidence type="ECO:0000313" key="2">
    <source>
        <dbReference type="Proteomes" id="UP001642360"/>
    </source>
</evidence>
<accession>A0ABC8V537</accession>
<organism evidence="1 2">
    <name type="scientific">Ilex paraguariensis</name>
    <name type="common">yerba mate</name>
    <dbReference type="NCBI Taxonomy" id="185542"/>
    <lineage>
        <taxon>Eukaryota</taxon>
        <taxon>Viridiplantae</taxon>
        <taxon>Streptophyta</taxon>
        <taxon>Embryophyta</taxon>
        <taxon>Tracheophyta</taxon>
        <taxon>Spermatophyta</taxon>
        <taxon>Magnoliopsida</taxon>
        <taxon>eudicotyledons</taxon>
        <taxon>Gunneridae</taxon>
        <taxon>Pentapetalae</taxon>
        <taxon>asterids</taxon>
        <taxon>campanulids</taxon>
        <taxon>Aquifoliales</taxon>
        <taxon>Aquifoliaceae</taxon>
        <taxon>Ilex</taxon>
    </lineage>
</organism>
<comment type="caution">
    <text evidence="1">The sequence shown here is derived from an EMBL/GenBank/DDBJ whole genome shotgun (WGS) entry which is preliminary data.</text>
</comment>
<dbReference type="Proteomes" id="UP001642360">
    <property type="component" value="Unassembled WGS sequence"/>
</dbReference>
<name>A0ABC8V537_9AQUA</name>